<evidence type="ECO:0000256" key="1">
    <source>
        <dbReference type="ARBA" id="ARBA00004429"/>
    </source>
</evidence>
<evidence type="ECO:0000313" key="12">
    <source>
        <dbReference type="Proteomes" id="UP001528411"/>
    </source>
</evidence>
<feature type="transmembrane region" description="Helical" evidence="9">
    <location>
        <begin position="12"/>
        <end position="32"/>
    </location>
</feature>
<accession>A0ABT5FIG7</accession>
<proteinExistence type="inferred from homology"/>
<keyword evidence="4 9" id="KW-0997">Cell inner membrane</keyword>
<evidence type="ECO:0000313" key="11">
    <source>
        <dbReference type="EMBL" id="MDC2890965.1"/>
    </source>
</evidence>
<feature type="domain" description="Tripartite ATP-independent periplasmic transporters DctQ component" evidence="10">
    <location>
        <begin position="23"/>
        <end position="150"/>
    </location>
</feature>
<dbReference type="InterPro" id="IPR055348">
    <property type="entry name" value="DctQ"/>
</dbReference>
<comment type="subcellular location">
    <subcellularLocation>
        <location evidence="1 9">Cell inner membrane</location>
        <topology evidence="1 9">Multi-pass membrane protein</topology>
    </subcellularLocation>
</comment>
<dbReference type="Proteomes" id="UP001528411">
    <property type="component" value="Unassembled WGS sequence"/>
</dbReference>
<evidence type="ECO:0000256" key="4">
    <source>
        <dbReference type="ARBA" id="ARBA00022519"/>
    </source>
</evidence>
<keyword evidence="2 9" id="KW-0813">Transport</keyword>
<keyword evidence="12" id="KW-1185">Reference proteome</keyword>
<evidence type="ECO:0000256" key="7">
    <source>
        <dbReference type="ARBA" id="ARBA00023136"/>
    </source>
</evidence>
<dbReference type="PANTHER" id="PTHR35011">
    <property type="entry name" value="2,3-DIKETO-L-GULONATE TRAP TRANSPORTER SMALL PERMEASE PROTEIN YIAM"/>
    <property type="match status" value="1"/>
</dbReference>
<dbReference type="RefSeq" id="WP_215965014.1">
    <property type="nucleotide sequence ID" value="NZ_JAQOMS010000002.1"/>
</dbReference>
<protein>
    <recommendedName>
        <fullName evidence="9">TRAP transporter small permease protein</fullName>
    </recommendedName>
</protein>
<keyword evidence="6 9" id="KW-1133">Transmembrane helix</keyword>
<comment type="subunit">
    <text evidence="9">The complex comprises the extracytoplasmic solute receptor protein and the two transmembrane proteins.</text>
</comment>
<evidence type="ECO:0000256" key="9">
    <source>
        <dbReference type="RuleBase" id="RU369079"/>
    </source>
</evidence>
<gene>
    <name evidence="11" type="ORF">PN838_22320</name>
</gene>
<dbReference type="InterPro" id="IPR007387">
    <property type="entry name" value="TRAP_DctQ"/>
</dbReference>
<evidence type="ECO:0000256" key="5">
    <source>
        <dbReference type="ARBA" id="ARBA00022692"/>
    </source>
</evidence>
<feature type="transmembrane region" description="Helical" evidence="9">
    <location>
        <begin position="128"/>
        <end position="147"/>
    </location>
</feature>
<name>A0ABT5FIG7_9GAMM</name>
<organism evidence="11 12">
    <name type="scientific">Psychrosphaera algicola</name>
    <dbReference type="NCBI Taxonomy" id="3023714"/>
    <lineage>
        <taxon>Bacteria</taxon>
        <taxon>Pseudomonadati</taxon>
        <taxon>Pseudomonadota</taxon>
        <taxon>Gammaproteobacteria</taxon>
        <taxon>Alteromonadales</taxon>
        <taxon>Pseudoalteromonadaceae</taxon>
        <taxon>Psychrosphaera</taxon>
    </lineage>
</organism>
<dbReference type="Pfam" id="PF04290">
    <property type="entry name" value="DctQ"/>
    <property type="match status" value="1"/>
</dbReference>
<comment type="similarity">
    <text evidence="8 9">Belongs to the TRAP transporter small permease family.</text>
</comment>
<feature type="transmembrane region" description="Helical" evidence="9">
    <location>
        <begin position="85"/>
        <end position="108"/>
    </location>
</feature>
<dbReference type="EMBL" id="JAQOMS010000002">
    <property type="protein sequence ID" value="MDC2890965.1"/>
    <property type="molecule type" value="Genomic_DNA"/>
</dbReference>
<evidence type="ECO:0000259" key="10">
    <source>
        <dbReference type="Pfam" id="PF04290"/>
    </source>
</evidence>
<evidence type="ECO:0000256" key="6">
    <source>
        <dbReference type="ARBA" id="ARBA00022989"/>
    </source>
</evidence>
<feature type="transmembrane region" description="Helical" evidence="9">
    <location>
        <begin position="47"/>
        <end position="64"/>
    </location>
</feature>
<evidence type="ECO:0000256" key="2">
    <source>
        <dbReference type="ARBA" id="ARBA00022448"/>
    </source>
</evidence>
<keyword evidence="3" id="KW-1003">Cell membrane</keyword>
<keyword evidence="5 9" id="KW-0812">Transmembrane</keyword>
<evidence type="ECO:0000256" key="8">
    <source>
        <dbReference type="ARBA" id="ARBA00038436"/>
    </source>
</evidence>
<evidence type="ECO:0000256" key="3">
    <source>
        <dbReference type="ARBA" id="ARBA00022475"/>
    </source>
</evidence>
<dbReference type="PANTHER" id="PTHR35011:SF2">
    <property type="entry name" value="2,3-DIKETO-L-GULONATE TRAP TRANSPORTER SMALL PERMEASE PROTEIN YIAM"/>
    <property type="match status" value="1"/>
</dbReference>
<sequence>MNSLISKINYALERLLMLMMLAIVVTVSWQVFSRFILQSPSSFTEELSRYLLIWIGILGAAYAYKTKAHLGLDLFVEKLPTHIKTYARLLIEVLVIIFATCVMIYGGVNLVALTLELKQTSAALGLQMGWVYSVIPLSGVLITLYAVTNLHSIINDKESK</sequence>
<comment type="caution">
    <text evidence="11">The sequence shown here is derived from an EMBL/GenBank/DDBJ whole genome shotgun (WGS) entry which is preliminary data.</text>
</comment>
<keyword evidence="7 9" id="KW-0472">Membrane</keyword>
<comment type="function">
    <text evidence="9">Part of the tripartite ATP-independent periplasmic (TRAP) transport system.</text>
</comment>
<reference evidence="11 12" key="1">
    <citation type="submission" date="2023-01" db="EMBL/GenBank/DDBJ databases">
        <title>Psychrosphaera sp. nov., isolated from marine algae.</title>
        <authorList>
            <person name="Bayburt H."/>
            <person name="Choi B.J."/>
            <person name="Kim J.M."/>
            <person name="Choi D.G."/>
            <person name="Jeon C.O."/>
        </authorList>
    </citation>
    <scope>NUCLEOTIDE SEQUENCE [LARGE SCALE GENOMIC DNA]</scope>
    <source>
        <strain evidence="11 12">G1-22</strain>
    </source>
</reference>